<evidence type="ECO:0000313" key="2">
    <source>
        <dbReference type="EMBL" id="KAH6688528.1"/>
    </source>
</evidence>
<dbReference type="AlphaFoldDB" id="A0A9P9ADK8"/>
<feature type="compositionally biased region" description="Low complexity" evidence="1">
    <location>
        <begin position="605"/>
        <end position="614"/>
    </location>
</feature>
<dbReference type="GO" id="GO:1990116">
    <property type="term" value="P:ribosome-associated ubiquitin-dependent protein catabolic process"/>
    <property type="evidence" value="ECO:0007669"/>
    <property type="project" value="TreeGrafter"/>
</dbReference>
<comment type="caution">
    <text evidence="2">The sequence shown here is derived from an EMBL/GenBank/DDBJ whole genome shotgun (WGS) entry which is preliminary data.</text>
</comment>
<feature type="compositionally biased region" description="Acidic residues" evidence="1">
    <location>
        <begin position="106"/>
        <end position="115"/>
    </location>
</feature>
<feature type="region of interest" description="Disordered" evidence="1">
    <location>
        <begin position="643"/>
        <end position="697"/>
    </location>
</feature>
<name>A0A9P9ADK8_9PEZI</name>
<feature type="region of interest" description="Disordered" evidence="1">
    <location>
        <begin position="603"/>
        <end position="627"/>
    </location>
</feature>
<dbReference type="Proteomes" id="UP000770015">
    <property type="component" value="Unassembled WGS sequence"/>
</dbReference>
<feature type="compositionally biased region" description="Acidic residues" evidence="1">
    <location>
        <begin position="615"/>
        <end position="627"/>
    </location>
</feature>
<dbReference type="PANTHER" id="PTHR22684">
    <property type="entry name" value="NULP1-RELATED"/>
    <property type="match status" value="1"/>
</dbReference>
<reference evidence="2" key="1">
    <citation type="journal article" date="2021" name="Nat. Commun.">
        <title>Genetic determinants of endophytism in the Arabidopsis root mycobiome.</title>
        <authorList>
            <person name="Mesny F."/>
            <person name="Miyauchi S."/>
            <person name="Thiergart T."/>
            <person name="Pickel B."/>
            <person name="Atanasova L."/>
            <person name="Karlsson M."/>
            <person name="Huettel B."/>
            <person name="Barry K.W."/>
            <person name="Haridas S."/>
            <person name="Chen C."/>
            <person name="Bauer D."/>
            <person name="Andreopoulos W."/>
            <person name="Pangilinan J."/>
            <person name="LaButti K."/>
            <person name="Riley R."/>
            <person name="Lipzen A."/>
            <person name="Clum A."/>
            <person name="Drula E."/>
            <person name="Henrissat B."/>
            <person name="Kohler A."/>
            <person name="Grigoriev I.V."/>
            <person name="Martin F.M."/>
            <person name="Hacquard S."/>
        </authorList>
    </citation>
    <scope>NUCLEOTIDE SEQUENCE</scope>
    <source>
        <strain evidence="2">MPI-SDFR-AT-0117</strain>
    </source>
</reference>
<protein>
    <submittedName>
        <fullName evidence="2">Nulp1-pending protein</fullName>
    </submittedName>
</protein>
<feature type="compositionally biased region" description="Acidic residues" evidence="1">
    <location>
        <begin position="51"/>
        <end position="61"/>
    </location>
</feature>
<feature type="compositionally biased region" description="Acidic residues" evidence="1">
    <location>
        <begin position="672"/>
        <end position="687"/>
    </location>
</feature>
<proteinExistence type="predicted"/>
<sequence length="740" mass="83345">MSSRQLRKLQKQRELDQLQNPKPESDGSDDEEPEPVIAKPRISLFAALGGDDNDDDDDDGEEKPTKDAQAPLKEESEPEPTPQPAKKNKKKKKKGKKKEVATGTDTPEETGAQDDEIERALKELSIKAESASASGSGAAVTGRPIDELLQIDTHYLKAIHEMRNLFGREAIDAATQEEQAEQQAEMRRLGRQGARTVNLEQALRGLPGQKLPEISLRRNVFIQGKDHWPKATAAGLTMKEVRKGDDGVTTEFTFHHDSTYDKIQMMFFSMVQMGEPMALVSLLRNHPYHITTLLQVSKVATQDQNASLAADLCERALFTFGRVTTSAFRQKMENGKARLDFKRPENREFWLAGYHYLKSLLRKGTYRTAFEWAKLLYSMNPNDPYAMKNFLHPLAMRAHQAQWLVDFCASPEHMSGGTDDEYMKQTVVLAHLQLGDKDKAVKAAVDGMGKLPWLYCALFQELNLDPPPPLWGVKPPGDSQFWTNIYINQAKDLWDNPAAITVLKEAVKLAQKVDVKSLPKDGPSDQRTARFAFLEGNTKLIAGVPRHILAQQPNYEFDPLPPLFNDNIFSSTGMQLPWGFKDMQDDPQGRALLEQLRRQTERAQQRAAVRFPGAGEDDEFGEDPFDMIPDEEDIEFFDDPEEHGVERQDNAEAPADDDREYRPRRMPGSFEDPWDDEYGSEDDEDPGFLEPGNLGVGLPAMFASLLPLFYRRSGQQNNANDEEEEEDGSDSDAGRRPAQP</sequence>
<dbReference type="Pfam" id="PF04910">
    <property type="entry name" value="Tcf25"/>
    <property type="match status" value="1"/>
</dbReference>
<dbReference type="GO" id="GO:0072344">
    <property type="term" value="P:rescue of stalled ribosome"/>
    <property type="evidence" value="ECO:0007669"/>
    <property type="project" value="TreeGrafter"/>
</dbReference>
<dbReference type="EMBL" id="JAGSXJ010000009">
    <property type="protein sequence ID" value="KAH6688528.1"/>
    <property type="molecule type" value="Genomic_DNA"/>
</dbReference>
<evidence type="ECO:0000313" key="3">
    <source>
        <dbReference type="Proteomes" id="UP000770015"/>
    </source>
</evidence>
<organism evidence="2 3">
    <name type="scientific">Plectosphaerella plurivora</name>
    <dbReference type="NCBI Taxonomy" id="936078"/>
    <lineage>
        <taxon>Eukaryota</taxon>
        <taxon>Fungi</taxon>
        <taxon>Dikarya</taxon>
        <taxon>Ascomycota</taxon>
        <taxon>Pezizomycotina</taxon>
        <taxon>Sordariomycetes</taxon>
        <taxon>Hypocreomycetidae</taxon>
        <taxon>Glomerellales</taxon>
        <taxon>Plectosphaerellaceae</taxon>
        <taxon>Plectosphaerella</taxon>
    </lineage>
</organism>
<dbReference type="GO" id="GO:1990112">
    <property type="term" value="C:RQC complex"/>
    <property type="evidence" value="ECO:0007669"/>
    <property type="project" value="TreeGrafter"/>
</dbReference>
<accession>A0A9P9ADK8</accession>
<keyword evidence="3" id="KW-1185">Reference proteome</keyword>
<feature type="compositionally biased region" description="Basic residues" evidence="1">
    <location>
        <begin position="86"/>
        <end position="97"/>
    </location>
</feature>
<feature type="region of interest" description="Disordered" evidence="1">
    <location>
        <begin position="1"/>
        <end position="115"/>
    </location>
</feature>
<dbReference type="InterPro" id="IPR006994">
    <property type="entry name" value="TCF25/Rqc1"/>
</dbReference>
<gene>
    <name evidence="2" type="ORF">F5X68DRAFT_205831</name>
</gene>
<feature type="compositionally biased region" description="Basic residues" evidence="1">
    <location>
        <begin position="1"/>
        <end position="10"/>
    </location>
</feature>
<dbReference type="PANTHER" id="PTHR22684:SF0">
    <property type="entry name" value="RIBOSOME QUALITY CONTROL COMPLEX SUBUNIT TCF25"/>
    <property type="match status" value="1"/>
</dbReference>
<dbReference type="OrthoDB" id="205993at2759"/>
<feature type="compositionally biased region" description="Acidic residues" evidence="1">
    <location>
        <begin position="720"/>
        <end position="730"/>
    </location>
</feature>
<evidence type="ECO:0000256" key="1">
    <source>
        <dbReference type="SAM" id="MobiDB-lite"/>
    </source>
</evidence>
<feature type="region of interest" description="Disordered" evidence="1">
    <location>
        <begin position="713"/>
        <end position="740"/>
    </location>
</feature>